<gene>
    <name evidence="1" type="ORF">ACAM_1593</name>
</gene>
<dbReference type="OrthoDB" id="376784at2157"/>
<keyword evidence="2" id="KW-1185">Reference proteome</keyword>
<dbReference type="KEGG" id="acj:ACAM_1593"/>
<dbReference type="RefSeq" id="WP_022542328.1">
    <property type="nucleotide sequence ID" value="NC_022521.1"/>
</dbReference>
<dbReference type="Proteomes" id="UP000016887">
    <property type="component" value="Chromosome"/>
</dbReference>
<reference evidence="1 2" key="1">
    <citation type="journal article" date="2013" name="Appl. Environ. Microbiol.">
        <title>Variation of the Virus-Related Elements within Syntenic Genomes of the Hyperthermophilic Archaeon Aeropyrum.</title>
        <authorList>
            <person name="Daifuku T."/>
            <person name="Yoshida T."/>
            <person name="Kitamura T."/>
            <person name="Kawaichi S."/>
            <person name="Inoue T."/>
            <person name="Nomura K."/>
            <person name="Yoshida Y."/>
            <person name="Kuno S."/>
            <person name="Sako Y."/>
        </authorList>
    </citation>
    <scope>NUCLEOTIDE SEQUENCE [LARGE SCALE GENOMIC DNA]</scope>
    <source>
        <strain evidence="1 2">SY1</strain>
    </source>
</reference>
<accession>U3TBZ6</accession>
<protein>
    <submittedName>
        <fullName evidence="1">Uncharacterized protein</fullName>
    </submittedName>
</protein>
<organism evidence="1 2">
    <name type="scientific">Aeropyrum camini SY1 = JCM 12091</name>
    <dbReference type="NCBI Taxonomy" id="1198449"/>
    <lineage>
        <taxon>Archaea</taxon>
        <taxon>Thermoproteota</taxon>
        <taxon>Thermoprotei</taxon>
        <taxon>Desulfurococcales</taxon>
        <taxon>Desulfurococcaceae</taxon>
        <taxon>Aeropyrum</taxon>
    </lineage>
</organism>
<dbReference type="STRING" id="1198449.ACAM_1593"/>
<sequence>MSWIDVYRSIWRLAARRGGRIGDAFLSEVESYLVEALHVLEGWRPDPADCKWLPSLARELRILSRVLSSDVLLEAREYGLDRERVASVLSLLKRLEAESARIDSLCK</sequence>
<dbReference type="AlphaFoldDB" id="U3TBZ6"/>
<evidence type="ECO:0000313" key="2">
    <source>
        <dbReference type="Proteomes" id="UP000016887"/>
    </source>
</evidence>
<dbReference type="EMBL" id="AP012489">
    <property type="protein sequence ID" value="BAN91062.1"/>
    <property type="molecule type" value="Genomic_DNA"/>
</dbReference>
<name>U3TBZ6_9CREN</name>
<proteinExistence type="predicted"/>
<dbReference type="GeneID" id="17110783"/>
<evidence type="ECO:0000313" key="1">
    <source>
        <dbReference type="EMBL" id="BAN91062.1"/>
    </source>
</evidence>
<dbReference type="eggNOG" id="arCOG15001">
    <property type="taxonomic scope" value="Archaea"/>
</dbReference>